<sequence length="141" mass="16984">MPRPKNKKDLITAANTGYEKLLAMIENRTDAEKETAYDFSTDEKKKEAHWRRDKNLRDVLMHLNEWHLLLLEWIRNRENGSNKPFLMEGYNWKTYGDMNMIFYRRCQKITEEEALARFKDSHKKVMEALETFSEEELFSVC</sequence>
<accession>A0ABR7IBS1</accession>
<evidence type="ECO:0000313" key="1">
    <source>
        <dbReference type="EMBL" id="MBC5754303.1"/>
    </source>
</evidence>
<keyword evidence="2" id="KW-1185">Reference proteome</keyword>
<dbReference type="SUPFAM" id="SSF109854">
    <property type="entry name" value="DinB/YfiT-like putative metalloenzymes"/>
    <property type="match status" value="1"/>
</dbReference>
<evidence type="ECO:0000313" key="2">
    <source>
        <dbReference type="Proteomes" id="UP000621540"/>
    </source>
</evidence>
<dbReference type="PANTHER" id="PTHR40658">
    <property type="match status" value="1"/>
</dbReference>
<dbReference type="Pfam" id="PF08020">
    <property type="entry name" value="DUF1706"/>
    <property type="match status" value="1"/>
</dbReference>
<dbReference type="Proteomes" id="UP000621540">
    <property type="component" value="Unassembled WGS sequence"/>
</dbReference>
<dbReference type="InterPro" id="IPR012550">
    <property type="entry name" value="DUF1706"/>
</dbReference>
<reference evidence="1 2" key="1">
    <citation type="submission" date="2020-08" db="EMBL/GenBank/DDBJ databases">
        <title>Genome public.</title>
        <authorList>
            <person name="Liu C."/>
            <person name="Sun Q."/>
        </authorList>
    </citation>
    <scope>NUCLEOTIDE SEQUENCE [LARGE SCALE GENOMIC DNA]</scope>
    <source>
        <strain evidence="1 2">BX0805</strain>
    </source>
</reference>
<dbReference type="Gene3D" id="1.20.120.450">
    <property type="entry name" value="dinb family like domain"/>
    <property type="match status" value="1"/>
</dbReference>
<proteinExistence type="predicted"/>
<dbReference type="InterPro" id="IPR034660">
    <property type="entry name" value="DinB/YfiT-like"/>
</dbReference>
<gene>
    <name evidence="1" type="ORF">H8Z76_09825</name>
</gene>
<organism evidence="1 2">
    <name type="scientific">Roseburia yibonii</name>
    <dbReference type="NCBI Taxonomy" id="2763063"/>
    <lineage>
        <taxon>Bacteria</taxon>
        <taxon>Bacillati</taxon>
        <taxon>Bacillota</taxon>
        <taxon>Clostridia</taxon>
        <taxon>Lachnospirales</taxon>
        <taxon>Lachnospiraceae</taxon>
        <taxon>Roseburia</taxon>
    </lineage>
</organism>
<dbReference type="PANTHER" id="PTHR40658:SF4">
    <property type="entry name" value="HYPOTHETICAL CYTOSOLIC PROTEIN"/>
    <property type="match status" value="1"/>
</dbReference>
<dbReference type="RefSeq" id="WP_186982382.1">
    <property type="nucleotide sequence ID" value="NZ_JACOQH010000006.1"/>
</dbReference>
<protein>
    <submittedName>
        <fullName evidence="1">ClbS/DfsB family four-helix bundle protein</fullName>
    </submittedName>
</protein>
<comment type="caution">
    <text evidence="1">The sequence shown here is derived from an EMBL/GenBank/DDBJ whole genome shotgun (WGS) entry which is preliminary data.</text>
</comment>
<dbReference type="EMBL" id="JACOQH010000006">
    <property type="protein sequence ID" value="MBC5754303.1"/>
    <property type="molecule type" value="Genomic_DNA"/>
</dbReference>
<name>A0ABR7IBS1_9FIRM</name>